<dbReference type="SUPFAM" id="SSF63380">
    <property type="entry name" value="Riboflavin synthase domain-like"/>
    <property type="match status" value="1"/>
</dbReference>
<dbReference type="CDD" id="cd00207">
    <property type="entry name" value="fer2"/>
    <property type="match status" value="1"/>
</dbReference>
<dbReference type="InterPro" id="IPR012675">
    <property type="entry name" value="Beta-grasp_dom_sf"/>
</dbReference>
<dbReference type="SUPFAM" id="SSF54292">
    <property type="entry name" value="2Fe-2S ferredoxin-like"/>
    <property type="match status" value="1"/>
</dbReference>
<organism evidence="2 3">
    <name type="scientific">Pseudomonas syringae</name>
    <dbReference type="NCBI Taxonomy" id="317"/>
    <lineage>
        <taxon>Bacteria</taxon>
        <taxon>Pseudomonadati</taxon>
        <taxon>Pseudomonadota</taxon>
        <taxon>Gammaproteobacteria</taxon>
        <taxon>Pseudomonadales</taxon>
        <taxon>Pseudomonadaceae</taxon>
        <taxon>Pseudomonas</taxon>
    </lineage>
</organism>
<evidence type="ECO:0000259" key="1">
    <source>
        <dbReference type="PROSITE" id="PS51384"/>
    </source>
</evidence>
<reference evidence="2 3" key="1">
    <citation type="submission" date="2017-01" db="EMBL/GenBank/DDBJ databases">
        <authorList>
            <person name="Mah S.A."/>
            <person name="Swanson W.J."/>
            <person name="Moy G.W."/>
            <person name="Vacquier V.D."/>
        </authorList>
    </citation>
    <scope>NUCLEOTIDE SEQUENCE [LARGE SCALE GENOMIC DNA]</scope>
    <source>
        <strain evidence="2">PDD-32b-74</strain>
    </source>
</reference>
<dbReference type="GO" id="GO:0051536">
    <property type="term" value="F:iron-sulfur cluster binding"/>
    <property type="evidence" value="ECO:0007669"/>
    <property type="project" value="InterPro"/>
</dbReference>
<dbReference type="Gene3D" id="3.10.20.30">
    <property type="match status" value="1"/>
</dbReference>
<evidence type="ECO:0000313" key="2">
    <source>
        <dbReference type="EMBL" id="OUM09342.1"/>
    </source>
</evidence>
<dbReference type="Gene3D" id="2.40.30.10">
    <property type="entry name" value="Translation factors"/>
    <property type="match status" value="1"/>
</dbReference>
<dbReference type="InterPro" id="IPR036010">
    <property type="entry name" value="2Fe-2S_ferredoxin-like_sf"/>
</dbReference>
<accession>A0A244EY36</accession>
<gene>
    <name evidence="2" type="ORF">BW686_01205</name>
</gene>
<dbReference type="PROSITE" id="PS51384">
    <property type="entry name" value="FAD_FR"/>
    <property type="match status" value="1"/>
</dbReference>
<sequence>MAIYNVRIGGQTYTAERQQPLTDAIPHEALVRGCLKGVCRVCKCTLVSGRVLEHGKAVALKDTFLPCVSHAETDIDIRAAISTFHAARLKSKKMLSGQVMEVVLEVKKVFYNAKSVITLKHPDVAALRSYSVVTLGGKDYDSLTCHVKLRAGGVFSALLEQLSVGDPLEYSIASPALPVYDDSLSCLNVVSGGSGMGAALSRAQELASKYNISEVAIYAINRSGLSDYHAGCIEAFRQTVECNLQVTNFPFAEWTHADFDIGEHLLPNALTLGVGSEVVIGTLKNLPLCELESFG</sequence>
<dbReference type="InterPro" id="IPR017938">
    <property type="entry name" value="Riboflavin_synthase-like_b-brl"/>
</dbReference>
<proteinExistence type="predicted"/>
<dbReference type="RefSeq" id="WP_143514121.1">
    <property type="nucleotide sequence ID" value="NZ_MTSA01000001.1"/>
</dbReference>
<dbReference type="InterPro" id="IPR017927">
    <property type="entry name" value="FAD-bd_FR_type"/>
</dbReference>
<name>A0A244EY36_PSESX</name>
<comment type="caution">
    <text evidence="2">The sequence shown here is derived from an EMBL/GenBank/DDBJ whole genome shotgun (WGS) entry which is preliminary data.</text>
</comment>
<dbReference type="AlphaFoldDB" id="A0A244EY36"/>
<evidence type="ECO:0000313" key="3">
    <source>
        <dbReference type="Proteomes" id="UP000195128"/>
    </source>
</evidence>
<dbReference type="Proteomes" id="UP000195128">
    <property type="component" value="Unassembled WGS sequence"/>
</dbReference>
<feature type="domain" description="FAD-binding FR-type" evidence="1">
    <location>
        <begin position="82"/>
        <end position="182"/>
    </location>
</feature>
<dbReference type="GO" id="GO:0016491">
    <property type="term" value="F:oxidoreductase activity"/>
    <property type="evidence" value="ECO:0007669"/>
    <property type="project" value="InterPro"/>
</dbReference>
<dbReference type="EMBL" id="MTSA01000001">
    <property type="protein sequence ID" value="OUM09342.1"/>
    <property type="molecule type" value="Genomic_DNA"/>
</dbReference>
<dbReference type="InterPro" id="IPR001041">
    <property type="entry name" value="2Fe-2S_ferredoxin-type"/>
</dbReference>
<protein>
    <submittedName>
        <fullName evidence="2">Oxidoreductase</fullName>
    </submittedName>
</protein>